<proteinExistence type="predicted"/>
<evidence type="ECO:0000313" key="2">
    <source>
        <dbReference type="Proteomes" id="UP000318864"/>
    </source>
</evidence>
<dbReference type="Proteomes" id="UP000318864">
    <property type="component" value="Unassembled WGS sequence"/>
</dbReference>
<organism evidence="1 2">
    <name type="scientific">Salinadaptatus halalkaliphilus</name>
    <dbReference type="NCBI Taxonomy" id="2419781"/>
    <lineage>
        <taxon>Archaea</taxon>
        <taxon>Methanobacteriati</taxon>
        <taxon>Methanobacteriota</taxon>
        <taxon>Stenosarchaea group</taxon>
        <taxon>Halobacteria</taxon>
        <taxon>Halobacteriales</taxon>
        <taxon>Natrialbaceae</taxon>
        <taxon>Salinadaptatus</taxon>
    </lineage>
</organism>
<accession>A0A4S3TP23</accession>
<reference evidence="1 2" key="1">
    <citation type="submission" date="2018-10" db="EMBL/GenBank/DDBJ databases">
        <title>Natronolimnobius sp. XQ-INN 246 isolated from Inner Mongolia Autonomous Region of China.</title>
        <authorList>
            <person name="Xue Q."/>
        </authorList>
    </citation>
    <scope>NUCLEOTIDE SEQUENCE [LARGE SCALE GENOMIC DNA]</scope>
    <source>
        <strain evidence="1 2">XQ-INN 246</strain>
    </source>
</reference>
<gene>
    <name evidence="1" type="ORF">D8Y22_05415</name>
</gene>
<evidence type="ECO:0000313" key="1">
    <source>
        <dbReference type="EMBL" id="THE65956.1"/>
    </source>
</evidence>
<comment type="caution">
    <text evidence="1">The sequence shown here is derived from an EMBL/GenBank/DDBJ whole genome shotgun (WGS) entry which is preliminary data.</text>
</comment>
<protein>
    <submittedName>
        <fullName evidence="1">Uncharacterized protein</fullName>
    </submittedName>
</protein>
<keyword evidence="2" id="KW-1185">Reference proteome</keyword>
<name>A0A4S3TP23_9EURY</name>
<sequence length="367" mass="42609">MSGYQEIPRDDEQHDPESIGFDISNAQSGTEYVLIIDTYGRPTLKWYSQNQFRERFGYDPLDPPRPRGIRPEKCRQLAEDRVRGKVESTVQLDTDKTILLKRIAALWNGEVVCGVHLLADQCPSIRQIASDLDEESLNRLYYNTDLGRNVISAFDDADWFKTASGFLKPTSVFRKQAWYDLNEKGRSLINNRSEFSTLKGDPREGLVHRITVGLVTLFDKHPGWKVSSYYNLDNYVIDVFGIDSDDQANAYEILTEHHNWKLYRKTYRKMESLNKRGIKPIAVFDSRETAYMVFNHWHRKELGELPNGPFESVYSVENGRKQIKEAYQSDSFDWVVADWTTTWKIKQKALGPDGPEFTRDQIVSLDW</sequence>
<dbReference type="AlphaFoldDB" id="A0A4S3TP23"/>
<dbReference type="EMBL" id="RBZW01000014">
    <property type="protein sequence ID" value="THE65956.1"/>
    <property type="molecule type" value="Genomic_DNA"/>
</dbReference>